<keyword evidence="2" id="KW-1185">Reference proteome</keyword>
<reference evidence="1 2" key="1">
    <citation type="submission" date="2014-10" db="EMBL/GenBank/DDBJ databases">
        <title>Draft genome of the hookworm Ancylostoma caninum.</title>
        <authorList>
            <person name="Mitreva M."/>
        </authorList>
    </citation>
    <scope>NUCLEOTIDE SEQUENCE [LARGE SCALE GENOMIC DNA]</scope>
    <source>
        <strain evidence="1 2">Baltimore</strain>
    </source>
</reference>
<name>A0A368G4K4_ANCCA</name>
<comment type="caution">
    <text evidence="1">The sequence shown here is derived from an EMBL/GenBank/DDBJ whole genome shotgun (WGS) entry which is preliminary data.</text>
</comment>
<gene>
    <name evidence="1" type="ORF">ANCCAN_14713</name>
</gene>
<dbReference type="EMBL" id="JOJR01000342">
    <property type="protein sequence ID" value="RCN39376.1"/>
    <property type="molecule type" value="Genomic_DNA"/>
</dbReference>
<evidence type="ECO:0000313" key="1">
    <source>
        <dbReference type="EMBL" id="RCN39376.1"/>
    </source>
</evidence>
<organism evidence="1 2">
    <name type="scientific">Ancylostoma caninum</name>
    <name type="common">Dog hookworm</name>
    <dbReference type="NCBI Taxonomy" id="29170"/>
    <lineage>
        <taxon>Eukaryota</taxon>
        <taxon>Metazoa</taxon>
        <taxon>Ecdysozoa</taxon>
        <taxon>Nematoda</taxon>
        <taxon>Chromadorea</taxon>
        <taxon>Rhabditida</taxon>
        <taxon>Rhabditina</taxon>
        <taxon>Rhabditomorpha</taxon>
        <taxon>Strongyloidea</taxon>
        <taxon>Ancylostomatidae</taxon>
        <taxon>Ancylostomatinae</taxon>
        <taxon>Ancylostoma</taxon>
    </lineage>
</organism>
<protein>
    <submittedName>
        <fullName evidence="1">Uncharacterized protein</fullName>
    </submittedName>
</protein>
<dbReference type="Proteomes" id="UP000252519">
    <property type="component" value="Unassembled WGS sequence"/>
</dbReference>
<accession>A0A368G4K4</accession>
<proteinExistence type="predicted"/>
<dbReference type="AlphaFoldDB" id="A0A368G4K4"/>
<sequence>MTSSLFSGIPCVPLVRRRYRLWIHFTADGETLSGLWQEGKARILRLSSSSVYSVHEWYLSWFMVMSVKKEGAKPPHFLPGLHCRRRAVQLDPNHAHNLGTFRLLIHGRQRGHL</sequence>
<evidence type="ECO:0000313" key="2">
    <source>
        <dbReference type="Proteomes" id="UP000252519"/>
    </source>
</evidence>